<sequence length="1513" mass="172381">MSNNVYNQYPRRSATPPANPYDRLQVIDSNNSDTTNTYVDRRSPPPRRKKTKKSKKVEIASDDESYEKYNSKSKNLEGQPELKNEKRLFSWMFSKKVPPLVLEEERKSYPWKQANLLKRMIFLWVWPILIKGYKRCLVPSDLWYLTDNIKVETMHEEFQRHLDKILSKQEKKHIAKHGSSEGFEWPVWSIPLAIYYTFQFQYTLSCIFLGLSFCCQALSPLLTRRLIDFVEYRYYGFEPTLNPGIGYTIGSVVLIFINGLLLNHFFHDAMVTGAQAKAILTKCLLLKSFRLGVQAKHDFPAGRITSMMSTDLARIDLAIGFQPLVVCCPIPVIIAVVLLLTNIGVTSLCGIGLFIVSLVVCILMTKKLFVTRELVVKFTDERITLVRELLSNMKVIKFYAWEMAYKTNIAKVRDQEMKHLFTIKVLRNFITAYAVTLPTFSSMLSFVVLWKSQHMKSPGEVFSSLSLFSILAQAIMLLPIALSSGADALIGFRRCTDFLGSEESLELAPSTLQSIDNASDYNVKPPASDFEFEAEPYEMSEYGDLSNNSNGPVLEVSHADFLWELLYDENADQYWTMDEKEIDRAKKQKQAEKRAKKARKYNKASYSQSRHYDEKTQFDSTSTSDTIYEEQLSGNLSHENSFPGLLDINLSIKRNEFVMITGVIGSGKSSLLSALSGFLKMSNPDKGRLVVNDDLLLCSSPWIQNATVRDNILFGRPYDEQKYRRIIQACALESDLDLLPARDFTEIGERGITLSGGQKSRINLARACYGDQNILLFDDVLSAVDARVGKHIVDNLFYDVLRNRTRVLATHQLSLIENADRIIFLNGDGTIDVGTMDELSGRNMNFRRLLLYNNELPSDDNLSDYDHLHNESVMMSRQQTHDEKSLMRQQSILAEQNVQSGRLIGDEERATTTIGWNIYKRYVQLGSGFFGWSAAPVFIFFVALSTFCQVFTNTWLSWWNEHKYRQLSDDFYVGFYVAFAFLTVILTAVQFTILAYMNDTSARLLNSNAMQSVLHVPMSYMDTTPLGRILNRFSKDTDSIDNEIGEQLRLFIFPLAMIIGIMVLCITYLPYFAIAIPFLGFGFTFLANFYQGSSREIKRLESVQRSLVYNNFSETLLGMATIKAYKVQDTFVKKNDDFLNKTNEAYYLSIATQRWLGVHLDILASMFALIICMLCITEQFSISAASTGLLLNYVIQIVGLLSLTVRSMTQVESEMNSVERLHEYAFHLPQEAAYLKPECAPPAEWPPSGYILFNNVSLRYRPGLPLVLNDLTFSIYPGEKVGICGRTGAGKSSIMTALYRLTELELGSVTIDGLNIADMGLYDLRSRLSIIPQDPVLFNGTIRKNLDPFGTYDDKVLWDALRRCGLVDAFQLNKVMLTKYDPKHHVNYDDLHKFHLDQMVDDEGCNFSLGERQLIALARSLVRDSKILILDEATSSVDYETDAGIQDTIANEFRQCTILCIAHRLKTILHYDRIIVMENGQIIEKGVPKQLFQENGVFKLMCQKAKIVAEDFE</sequence>
<proteinExistence type="predicted"/>
<protein>
    <submittedName>
        <fullName evidence="1">Uncharacterized protein</fullName>
    </submittedName>
</protein>
<organism evidence="1 2">
    <name type="scientific">Naganishia cerealis</name>
    <dbReference type="NCBI Taxonomy" id="610337"/>
    <lineage>
        <taxon>Eukaryota</taxon>
        <taxon>Fungi</taxon>
        <taxon>Dikarya</taxon>
        <taxon>Basidiomycota</taxon>
        <taxon>Agaricomycotina</taxon>
        <taxon>Tremellomycetes</taxon>
        <taxon>Filobasidiales</taxon>
        <taxon>Filobasidiaceae</taxon>
        <taxon>Naganishia</taxon>
    </lineage>
</organism>
<dbReference type="Proteomes" id="UP001241377">
    <property type="component" value="Unassembled WGS sequence"/>
</dbReference>
<keyword evidence="2" id="KW-1185">Reference proteome</keyword>
<comment type="caution">
    <text evidence="1">The sequence shown here is derived from an EMBL/GenBank/DDBJ whole genome shotgun (WGS) entry which is preliminary data.</text>
</comment>
<reference evidence="1" key="1">
    <citation type="submission" date="2023-04" db="EMBL/GenBank/DDBJ databases">
        <title>Draft Genome sequencing of Naganishia species isolated from polar environments using Oxford Nanopore Technology.</title>
        <authorList>
            <person name="Leo P."/>
            <person name="Venkateswaran K."/>
        </authorList>
    </citation>
    <scope>NUCLEOTIDE SEQUENCE</scope>
    <source>
        <strain evidence="1">MNA-CCFEE 5261</strain>
    </source>
</reference>
<dbReference type="EMBL" id="JASBWR010000068">
    <property type="protein sequence ID" value="KAJ9099648.1"/>
    <property type="molecule type" value="Genomic_DNA"/>
</dbReference>
<accession>A0ACC2VKP6</accession>
<evidence type="ECO:0000313" key="2">
    <source>
        <dbReference type="Proteomes" id="UP001241377"/>
    </source>
</evidence>
<gene>
    <name evidence="1" type="ORF">QFC19_005887</name>
</gene>
<evidence type="ECO:0000313" key="1">
    <source>
        <dbReference type="EMBL" id="KAJ9099648.1"/>
    </source>
</evidence>
<name>A0ACC2VKP6_9TREE</name>